<gene>
    <name evidence="7" type="ORF">FK004_03585</name>
</gene>
<dbReference type="OrthoDB" id="2079904at2"/>
<accession>A0A2S1LLF3</accession>
<reference evidence="7 8" key="1">
    <citation type="submission" date="2017-04" db="EMBL/GenBank/DDBJ databases">
        <title>Complete genome sequence of Flavobacterium kingsejong AJ004.</title>
        <authorList>
            <person name="Lee P.C."/>
        </authorList>
    </citation>
    <scope>NUCLEOTIDE SEQUENCE [LARGE SCALE GENOMIC DNA]</scope>
    <source>
        <strain evidence="7 8">AJ004</strain>
    </source>
</reference>
<organism evidence="7 8">
    <name type="scientific">Flavobacterium kingsejongi</name>
    <dbReference type="NCBI Taxonomy" id="1678728"/>
    <lineage>
        <taxon>Bacteria</taxon>
        <taxon>Pseudomonadati</taxon>
        <taxon>Bacteroidota</taxon>
        <taxon>Flavobacteriia</taxon>
        <taxon>Flavobacteriales</taxon>
        <taxon>Flavobacteriaceae</taxon>
        <taxon>Flavobacterium</taxon>
    </lineage>
</organism>
<evidence type="ECO:0000259" key="6">
    <source>
        <dbReference type="SMART" id="SM00148"/>
    </source>
</evidence>
<dbReference type="InterPro" id="IPR017946">
    <property type="entry name" value="PLC-like_Pdiesterase_TIM-brl"/>
</dbReference>
<dbReference type="AlphaFoldDB" id="A0A2S1LLF3"/>
<dbReference type="SUPFAM" id="SSF51695">
    <property type="entry name" value="PLC-like phosphodiesterases"/>
    <property type="match status" value="1"/>
</dbReference>
<protein>
    <recommendedName>
        <fullName evidence="3">1-phosphatidylinositol phosphodiesterase</fullName>
        <ecNumber evidence="2">4.6.1.13</ecNumber>
    </recommendedName>
    <alternativeName>
        <fullName evidence="4">Phosphatidylinositol diacylglycerol-lyase</fullName>
    </alternativeName>
    <alternativeName>
        <fullName evidence="5">Phosphatidylinositol-specific phospholipase C</fullName>
    </alternativeName>
</protein>
<dbReference type="RefSeq" id="WP_108736020.1">
    <property type="nucleotide sequence ID" value="NZ_CP020919.1"/>
</dbReference>
<name>A0A2S1LLF3_9FLAO</name>
<dbReference type="GO" id="GO:0006629">
    <property type="term" value="P:lipid metabolic process"/>
    <property type="evidence" value="ECO:0007669"/>
    <property type="project" value="InterPro"/>
</dbReference>
<comment type="catalytic activity">
    <reaction evidence="1">
        <text>a 1,2-diacyl-sn-glycero-3-phospho-(1D-myo-inositol) = 1D-myo-inositol 1,2-cyclic phosphate + a 1,2-diacyl-sn-glycerol</text>
        <dbReference type="Rhea" id="RHEA:17093"/>
        <dbReference type="ChEBI" id="CHEBI:17815"/>
        <dbReference type="ChEBI" id="CHEBI:57880"/>
        <dbReference type="ChEBI" id="CHEBI:58484"/>
        <dbReference type="EC" id="4.6.1.13"/>
    </reaction>
</comment>
<dbReference type="PANTHER" id="PTHR13593">
    <property type="match status" value="1"/>
</dbReference>
<evidence type="ECO:0000313" key="8">
    <source>
        <dbReference type="Proteomes" id="UP000244677"/>
    </source>
</evidence>
<dbReference type="KEGG" id="fki:FK004_03585"/>
<dbReference type="GO" id="GO:0008081">
    <property type="term" value="F:phosphoric diester hydrolase activity"/>
    <property type="evidence" value="ECO:0007669"/>
    <property type="project" value="InterPro"/>
</dbReference>
<dbReference type="InterPro" id="IPR051057">
    <property type="entry name" value="PI-PLC_domain"/>
</dbReference>
<evidence type="ECO:0000256" key="2">
    <source>
        <dbReference type="ARBA" id="ARBA00012581"/>
    </source>
</evidence>
<keyword evidence="8" id="KW-1185">Reference proteome</keyword>
<dbReference type="PANTHER" id="PTHR13593:SF113">
    <property type="entry name" value="SI:DKEY-266F7.9"/>
    <property type="match status" value="1"/>
</dbReference>
<dbReference type="SMART" id="SM00148">
    <property type="entry name" value="PLCXc"/>
    <property type="match status" value="1"/>
</dbReference>
<evidence type="ECO:0000256" key="1">
    <source>
        <dbReference type="ARBA" id="ARBA00001316"/>
    </source>
</evidence>
<dbReference type="PROSITE" id="PS50007">
    <property type="entry name" value="PIPLC_X_DOMAIN"/>
    <property type="match status" value="1"/>
</dbReference>
<dbReference type="Gene3D" id="3.20.20.190">
    <property type="entry name" value="Phosphatidylinositol (PI) phosphodiesterase"/>
    <property type="match status" value="1"/>
</dbReference>
<evidence type="ECO:0000256" key="3">
    <source>
        <dbReference type="ARBA" id="ARBA00019758"/>
    </source>
</evidence>
<evidence type="ECO:0000256" key="5">
    <source>
        <dbReference type="ARBA" id="ARBA00030782"/>
    </source>
</evidence>
<evidence type="ECO:0000313" key="7">
    <source>
        <dbReference type="EMBL" id="AWG24376.1"/>
    </source>
</evidence>
<dbReference type="Proteomes" id="UP000244677">
    <property type="component" value="Chromosome"/>
</dbReference>
<dbReference type="GO" id="GO:0004436">
    <property type="term" value="F:phosphatidylinositol diacylglycerol-lyase activity"/>
    <property type="evidence" value="ECO:0007669"/>
    <property type="project" value="UniProtKB-EC"/>
</dbReference>
<dbReference type="EC" id="4.6.1.13" evidence="2"/>
<proteinExistence type="predicted"/>
<sequence>MESIQFGLALQYDSGQSAAVATNTHTAIEVHKSQVASDLWYHIGTIHGATVAWGKSTRYSSGYNPSVALNNANTLIEVHETSNLVTNSLYYKVGAVRGETIAWGTEEKYDSGLQPHVALNDNGVIVAVHKSQNFDTLYYRVGKLDGNAVSWGKSRKYDSGVMPVVSITNSGLVIEVHKSEWRDKLFYRVGQIKGEDIVWGNSTEYQDGTHPGIAVTGNGKVVAIHESEGLTGLWQLTGVVKGNKIVWSPATNYDSGSTPVVGMSSDGTIAVQVHRGTGFGLWYSTSRLMDTANLIRDMLPVIQNVALRKMVLPATHDAGMYTSGISTLGQTQDLDFYGQLNAGARYFDLRPNGNLYICHGIIVGPPLEEILQNIQRFFNEGHTELIILKFSHFKDFSSDSYTVMKKKIHHYLGPWLFAHLPENTRLADLTMGQYLEWGSRIIVVVDGDWAINDPEPGFWVYRDWDARDVAKAHLTVFDDYSNTMSYEKMKDDQLEKLAAFKGQCSHDPKVPCDLFLLSWTLTPPTAVWMYASDADRNLGNVLSYQQKNEAGYFANLLYLDYLEYARPAFIAAWLTKCYNATHNIPLPDKERQV</sequence>
<evidence type="ECO:0000256" key="4">
    <source>
        <dbReference type="ARBA" id="ARBA00030474"/>
    </source>
</evidence>
<dbReference type="InterPro" id="IPR000909">
    <property type="entry name" value="PLipase_C_PInositol-sp_X_dom"/>
</dbReference>
<dbReference type="EMBL" id="CP020919">
    <property type="protein sequence ID" value="AWG24376.1"/>
    <property type="molecule type" value="Genomic_DNA"/>
</dbReference>
<feature type="domain" description="Phosphatidylinositol-specific phospholipase C X" evidence="6">
    <location>
        <begin position="301"/>
        <end position="446"/>
    </location>
</feature>